<dbReference type="AlphaFoldDB" id="A0A4D7K2W4"/>
<dbReference type="KEGG" id="fpf:DCC35_02690"/>
<name>A0A4D7K2W4_9BACT</name>
<organism evidence="1 2">
    <name type="scientific">Mangrovivirga cuniculi</name>
    <dbReference type="NCBI Taxonomy" id="2715131"/>
    <lineage>
        <taxon>Bacteria</taxon>
        <taxon>Pseudomonadati</taxon>
        <taxon>Bacteroidota</taxon>
        <taxon>Cytophagia</taxon>
        <taxon>Cytophagales</taxon>
        <taxon>Mangrovivirgaceae</taxon>
        <taxon>Mangrovivirga</taxon>
    </lineage>
</organism>
<proteinExistence type="predicted"/>
<protein>
    <submittedName>
        <fullName evidence="1">Uncharacterized protein</fullName>
    </submittedName>
</protein>
<sequence length="82" mass="9241">MRIQGVEIEDLSGYPDLLRSLQTDYLRFISSLFGVYKPGIKLATEIINQHDIELVYDLGSGGGGAIPRLYDHIKKTTQIFLK</sequence>
<gene>
    <name evidence="1" type="ORF">DCC35_02690</name>
</gene>
<evidence type="ECO:0000313" key="2">
    <source>
        <dbReference type="Proteomes" id="UP000298616"/>
    </source>
</evidence>
<reference evidence="1 2" key="1">
    <citation type="submission" date="2018-04" db="EMBL/GenBank/DDBJ databases">
        <title>Complete genome uncultured novel isolate.</title>
        <authorList>
            <person name="Merlino G."/>
        </authorList>
    </citation>
    <scope>NUCLEOTIDE SEQUENCE [LARGE SCALE GENOMIC DNA]</scope>
    <source>
        <strain evidence="2">R1DC9</strain>
    </source>
</reference>
<evidence type="ECO:0000313" key="1">
    <source>
        <dbReference type="EMBL" id="QCK13738.1"/>
    </source>
</evidence>
<accession>A0A4D7K2W4</accession>
<keyword evidence="2" id="KW-1185">Reference proteome</keyword>
<dbReference type="EMBL" id="CP028923">
    <property type="protein sequence ID" value="QCK13738.1"/>
    <property type="molecule type" value="Genomic_DNA"/>
</dbReference>
<dbReference type="RefSeq" id="WP_137089334.1">
    <property type="nucleotide sequence ID" value="NZ_CP028923.1"/>
</dbReference>
<dbReference type="Proteomes" id="UP000298616">
    <property type="component" value="Chromosome"/>
</dbReference>